<gene>
    <name evidence="1" type="ORF">Tco_0907434</name>
</gene>
<evidence type="ECO:0000313" key="1">
    <source>
        <dbReference type="EMBL" id="GJT27159.1"/>
    </source>
</evidence>
<proteinExistence type="predicted"/>
<evidence type="ECO:0000313" key="2">
    <source>
        <dbReference type="Proteomes" id="UP001151760"/>
    </source>
</evidence>
<accession>A0ABQ5CQQ7</accession>
<reference evidence="1" key="1">
    <citation type="journal article" date="2022" name="Int. J. Mol. Sci.">
        <title>Draft Genome of Tanacetum Coccineum: Genomic Comparison of Closely Related Tanacetum-Family Plants.</title>
        <authorList>
            <person name="Yamashiro T."/>
            <person name="Shiraishi A."/>
            <person name="Nakayama K."/>
            <person name="Satake H."/>
        </authorList>
    </citation>
    <scope>NUCLEOTIDE SEQUENCE</scope>
</reference>
<dbReference type="Proteomes" id="UP001151760">
    <property type="component" value="Unassembled WGS sequence"/>
</dbReference>
<sequence length="191" mass="21893">MFIEGYCLSIGTIHRLVLFKRKKLLFLGTIHSTVHRYYSRLLLIEKNKKFIALMDEQTGWLNDLLDRFDNVLQDQFDTLFETLAQQRAVFFQRQNDAFEAFVDQVLEESNLQTSDKVEVVPTSMVANYDEHGKSGDGEQDDAIESGDILILNSWVGQGSPRSLQLWDTLGSRKVHILIIGARSKLKEVLLS</sequence>
<comment type="caution">
    <text evidence="1">The sequence shown here is derived from an EMBL/GenBank/DDBJ whole genome shotgun (WGS) entry which is preliminary data.</text>
</comment>
<dbReference type="EMBL" id="BQNB010014354">
    <property type="protein sequence ID" value="GJT27159.1"/>
    <property type="molecule type" value="Genomic_DNA"/>
</dbReference>
<reference evidence="1" key="2">
    <citation type="submission" date="2022-01" db="EMBL/GenBank/DDBJ databases">
        <authorList>
            <person name="Yamashiro T."/>
            <person name="Shiraishi A."/>
            <person name="Satake H."/>
            <person name="Nakayama K."/>
        </authorList>
    </citation>
    <scope>NUCLEOTIDE SEQUENCE</scope>
</reference>
<protein>
    <submittedName>
        <fullName evidence="1">Uncharacterized protein</fullName>
    </submittedName>
</protein>
<name>A0ABQ5CQQ7_9ASTR</name>
<keyword evidence="2" id="KW-1185">Reference proteome</keyword>
<organism evidence="1 2">
    <name type="scientific">Tanacetum coccineum</name>
    <dbReference type="NCBI Taxonomy" id="301880"/>
    <lineage>
        <taxon>Eukaryota</taxon>
        <taxon>Viridiplantae</taxon>
        <taxon>Streptophyta</taxon>
        <taxon>Embryophyta</taxon>
        <taxon>Tracheophyta</taxon>
        <taxon>Spermatophyta</taxon>
        <taxon>Magnoliopsida</taxon>
        <taxon>eudicotyledons</taxon>
        <taxon>Gunneridae</taxon>
        <taxon>Pentapetalae</taxon>
        <taxon>asterids</taxon>
        <taxon>campanulids</taxon>
        <taxon>Asterales</taxon>
        <taxon>Asteraceae</taxon>
        <taxon>Asteroideae</taxon>
        <taxon>Anthemideae</taxon>
        <taxon>Anthemidinae</taxon>
        <taxon>Tanacetum</taxon>
    </lineage>
</organism>